<comment type="caution">
    <text evidence="1">The sequence shown here is derived from an EMBL/GenBank/DDBJ whole genome shotgun (WGS) entry which is preliminary data.</text>
</comment>
<dbReference type="AlphaFoldDB" id="A0A2W1NTX6"/>
<sequence>MTPIQKIKKREIDFITKKNHCFEVLMGLDKGFVPIQKIVNYATKPESSMFSDGTFAFISFNWRFFKSGY</sequence>
<evidence type="ECO:0000313" key="1">
    <source>
        <dbReference type="EMBL" id="PZE18198.1"/>
    </source>
</evidence>
<organism evidence="1 2">
    <name type="scientific">Putridiphycobacter roseus</name>
    <dbReference type="NCBI Taxonomy" id="2219161"/>
    <lineage>
        <taxon>Bacteria</taxon>
        <taxon>Pseudomonadati</taxon>
        <taxon>Bacteroidota</taxon>
        <taxon>Flavobacteriia</taxon>
        <taxon>Flavobacteriales</taxon>
        <taxon>Crocinitomicaceae</taxon>
        <taxon>Putridiphycobacter</taxon>
    </lineage>
</organism>
<proteinExistence type="predicted"/>
<gene>
    <name evidence="1" type="ORF">DNU06_06175</name>
</gene>
<protein>
    <submittedName>
        <fullName evidence="1">Uncharacterized protein</fullName>
    </submittedName>
</protein>
<dbReference type="EMBL" id="QKSB01000002">
    <property type="protein sequence ID" value="PZE18198.1"/>
    <property type="molecule type" value="Genomic_DNA"/>
</dbReference>
<name>A0A2W1NTX6_9FLAO</name>
<reference evidence="1 2" key="1">
    <citation type="submission" date="2018-06" db="EMBL/GenBank/DDBJ databases">
        <title>The draft genome sequence of Crocinitomix sp. SM1701.</title>
        <authorList>
            <person name="Zhang X."/>
        </authorList>
    </citation>
    <scope>NUCLEOTIDE SEQUENCE [LARGE SCALE GENOMIC DNA]</scope>
    <source>
        <strain evidence="1 2">SM1701</strain>
    </source>
</reference>
<evidence type="ECO:0000313" key="2">
    <source>
        <dbReference type="Proteomes" id="UP000249248"/>
    </source>
</evidence>
<dbReference type="RefSeq" id="WP_111062351.1">
    <property type="nucleotide sequence ID" value="NZ_JBHUCU010000002.1"/>
</dbReference>
<keyword evidence="2" id="KW-1185">Reference proteome</keyword>
<accession>A0A2W1NTX6</accession>
<dbReference type="Proteomes" id="UP000249248">
    <property type="component" value="Unassembled WGS sequence"/>
</dbReference>